<evidence type="ECO:0000259" key="2">
    <source>
        <dbReference type="PROSITE" id="PS51208"/>
    </source>
</evidence>
<dbReference type="Gene3D" id="2.40.128.130">
    <property type="entry name" value="Autotransporter beta-domain"/>
    <property type="match status" value="1"/>
</dbReference>
<accession>A0A0A8HDN0</accession>
<dbReference type="KEGG" id="csm:CSUB8521_1152"/>
<evidence type="ECO:0000256" key="1">
    <source>
        <dbReference type="SAM" id="SignalP"/>
    </source>
</evidence>
<dbReference type="OrthoDB" id="5360552at2"/>
<dbReference type="InterPro" id="IPR005546">
    <property type="entry name" value="Autotransporte_beta"/>
</dbReference>
<feature type="domain" description="Autotransporter" evidence="2">
    <location>
        <begin position="474"/>
        <end position="746"/>
    </location>
</feature>
<feature type="chain" id="PRO_5002036863" evidence="1">
    <location>
        <begin position="27"/>
        <end position="746"/>
    </location>
</feature>
<keyword evidence="1" id="KW-0732">Signal</keyword>
<sequence>MKLSYYTSKVLMGVSISALLSGAALAQEITIADGDGSMEQHFETNDGQHFTLKNDYTNGNLTININNTDLPNSIAKEGYEDLATVNINLGSNDLTIKNISHGDISTYVTNYTINAKKTEAIDVIFQSTNGKSIINGDFSIKGSSNPTEGVLDDIKSSAILIGDGHGLQGSLEVNGNFTADQSTLFTIGGNKSQNHIQVNGKANITNSNFSIGTTSFGNLALNNYVFMSASGGFNEDITSSNKASANISKSFESIVGMSNKDLGLDYEVIRAMDVKDFVDYKLSTKDNKLLINGGANENVLDNKKVLESDKKYLTLVKTDLEKAQNDEGANKEKIKEAIAKIDEQIKQIQEMINNAPSGTISNDDYVKNDSSVSVSNKDFVSKILDGLALGKDFNAIGSIKFDKVGEQVTNDIKDSAKSISNVNQASSGINSTINISNDVSIGSRVAMLNNPYGNYATKLSQIRFATNDYRGNYVDNYNNSIWGNVIGGANIIDGDSGALYGATIGMDRKINDDVIIGAYFTYANAKIKDNLLTQKSDNFQFGAYSNIYISPKVEVNVKAYAQISPTDQDIINRGFNTTNSADFNRKFFGLSANMGYVFDFSDNTLFIKPFAGANYYYAHTPSYKENGIAGKDVSSASNNSISLELGAEFRKYMSKESYLFITPKIEQYVMNNGDDYVASLNGVALPSVKSDDKKKTYGQIIIGGNVDINEQFSLNAGIGAKQILAGKTDGKNETYVSGQIGFKYKF</sequence>
<dbReference type="RefSeq" id="WP_039664186.1">
    <property type="nucleotide sequence ID" value="NZ_CP007772.1"/>
</dbReference>
<dbReference type="SUPFAM" id="SSF103515">
    <property type="entry name" value="Autotransporter"/>
    <property type="match status" value="1"/>
</dbReference>
<reference evidence="3 4" key="1">
    <citation type="journal article" date="2014" name="Genome Biol. Evol.">
        <title>Comparative Genomics of the Campylobacter lari Group.</title>
        <authorList>
            <person name="Miller W.G."/>
            <person name="Yee E."/>
            <person name="Chapman M.H."/>
            <person name="Smith T.P."/>
            <person name="Bono J.L."/>
            <person name="Huynh S."/>
            <person name="Parker C.T."/>
            <person name="Vandamme P."/>
            <person name="Luong K."/>
            <person name="Korlach J."/>
        </authorList>
    </citation>
    <scope>NUCLEOTIDE SEQUENCE [LARGE SCALE GENOMIC DNA]</scope>
    <source>
        <strain evidence="3 4">LMG 24374</strain>
    </source>
</reference>
<dbReference type="AlphaFoldDB" id="A0A0A8HDN0"/>
<organism evidence="3 4">
    <name type="scientific">Campylobacter subantarcticus LMG 24374</name>
    <dbReference type="NCBI Taxonomy" id="1388751"/>
    <lineage>
        <taxon>Bacteria</taxon>
        <taxon>Pseudomonadati</taxon>
        <taxon>Campylobacterota</taxon>
        <taxon>Epsilonproteobacteria</taxon>
        <taxon>Campylobacterales</taxon>
        <taxon>Campylobacteraceae</taxon>
        <taxon>Campylobacter</taxon>
    </lineage>
</organism>
<dbReference type="InterPro" id="IPR006315">
    <property type="entry name" value="OM_autotransptr_brl_dom"/>
</dbReference>
<dbReference type="Pfam" id="PF03797">
    <property type="entry name" value="Autotransporter"/>
    <property type="match status" value="1"/>
</dbReference>
<dbReference type="PROSITE" id="PS51208">
    <property type="entry name" value="AUTOTRANSPORTER"/>
    <property type="match status" value="1"/>
</dbReference>
<dbReference type="HOGENOM" id="CLU_017385_0_0_7"/>
<dbReference type="SMART" id="SM00869">
    <property type="entry name" value="Autotransporter"/>
    <property type="match status" value="1"/>
</dbReference>
<gene>
    <name evidence="3" type="ORF">CSUB8521_1152</name>
</gene>
<evidence type="ECO:0000313" key="3">
    <source>
        <dbReference type="EMBL" id="AJC90984.1"/>
    </source>
</evidence>
<protein>
    <submittedName>
        <fullName evidence="3">Autotransporter domain protein</fullName>
    </submittedName>
</protein>
<dbReference type="EMBL" id="CP007772">
    <property type="protein sequence ID" value="AJC90984.1"/>
    <property type="molecule type" value="Genomic_DNA"/>
</dbReference>
<dbReference type="InterPro" id="IPR036709">
    <property type="entry name" value="Autotransporte_beta_dom_sf"/>
</dbReference>
<proteinExistence type="predicted"/>
<feature type="signal peptide" evidence="1">
    <location>
        <begin position="1"/>
        <end position="26"/>
    </location>
</feature>
<dbReference type="GO" id="GO:0019867">
    <property type="term" value="C:outer membrane"/>
    <property type="evidence" value="ECO:0007669"/>
    <property type="project" value="InterPro"/>
</dbReference>
<dbReference type="Proteomes" id="UP000031135">
    <property type="component" value="Chromosome"/>
</dbReference>
<dbReference type="NCBIfam" id="TIGR01414">
    <property type="entry name" value="autotrans_barl"/>
    <property type="match status" value="1"/>
</dbReference>
<evidence type="ECO:0000313" key="4">
    <source>
        <dbReference type="Proteomes" id="UP000031135"/>
    </source>
</evidence>
<name>A0A0A8HDN0_9BACT</name>